<accession>A0A0C9X0V3</accession>
<dbReference type="Proteomes" id="UP000054477">
    <property type="component" value="Unassembled WGS sequence"/>
</dbReference>
<evidence type="ECO:0000313" key="1">
    <source>
        <dbReference type="EMBL" id="KIJ90187.1"/>
    </source>
</evidence>
<evidence type="ECO:0000313" key="2">
    <source>
        <dbReference type="Proteomes" id="UP000054477"/>
    </source>
</evidence>
<protein>
    <submittedName>
        <fullName evidence="1">Uncharacterized protein</fullName>
    </submittedName>
</protein>
<reference evidence="1 2" key="1">
    <citation type="submission" date="2014-04" db="EMBL/GenBank/DDBJ databases">
        <authorList>
            <consortium name="DOE Joint Genome Institute"/>
            <person name="Kuo A."/>
            <person name="Kohler A."/>
            <person name="Nagy L.G."/>
            <person name="Floudas D."/>
            <person name="Copeland A."/>
            <person name="Barry K.W."/>
            <person name="Cichocki N."/>
            <person name="Veneault-Fourrey C."/>
            <person name="LaButti K."/>
            <person name="Lindquist E.A."/>
            <person name="Lipzen A."/>
            <person name="Lundell T."/>
            <person name="Morin E."/>
            <person name="Murat C."/>
            <person name="Sun H."/>
            <person name="Tunlid A."/>
            <person name="Henrissat B."/>
            <person name="Grigoriev I.V."/>
            <person name="Hibbett D.S."/>
            <person name="Martin F."/>
            <person name="Nordberg H.P."/>
            <person name="Cantor M.N."/>
            <person name="Hua S.X."/>
        </authorList>
    </citation>
    <scope>NUCLEOTIDE SEQUENCE [LARGE SCALE GENOMIC DNA]</scope>
    <source>
        <strain evidence="1 2">LaAM-08-1</strain>
    </source>
</reference>
<proteinExistence type="predicted"/>
<sequence length="72" mass="8187">MLEGDTLRLCKLTSCVSSVISYVPTPMANHRIKDGVVLFVPDFFGYPDDFAKNGFENGKFKRSYNYSALRRC</sequence>
<dbReference type="HOGENOM" id="CLU_2722628_0_0_1"/>
<keyword evidence="2" id="KW-1185">Reference proteome</keyword>
<organism evidence="1 2">
    <name type="scientific">Laccaria amethystina LaAM-08-1</name>
    <dbReference type="NCBI Taxonomy" id="1095629"/>
    <lineage>
        <taxon>Eukaryota</taxon>
        <taxon>Fungi</taxon>
        <taxon>Dikarya</taxon>
        <taxon>Basidiomycota</taxon>
        <taxon>Agaricomycotina</taxon>
        <taxon>Agaricomycetes</taxon>
        <taxon>Agaricomycetidae</taxon>
        <taxon>Agaricales</taxon>
        <taxon>Agaricineae</taxon>
        <taxon>Hydnangiaceae</taxon>
        <taxon>Laccaria</taxon>
    </lineage>
</organism>
<reference evidence="2" key="2">
    <citation type="submission" date="2015-01" db="EMBL/GenBank/DDBJ databases">
        <title>Evolutionary Origins and Diversification of the Mycorrhizal Mutualists.</title>
        <authorList>
            <consortium name="DOE Joint Genome Institute"/>
            <consortium name="Mycorrhizal Genomics Consortium"/>
            <person name="Kohler A."/>
            <person name="Kuo A."/>
            <person name="Nagy L.G."/>
            <person name="Floudas D."/>
            <person name="Copeland A."/>
            <person name="Barry K.W."/>
            <person name="Cichocki N."/>
            <person name="Veneault-Fourrey C."/>
            <person name="LaButti K."/>
            <person name="Lindquist E.A."/>
            <person name="Lipzen A."/>
            <person name="Lundell T."/>
            <person name="Morin E."/>
            <person name="Murat C."/>
            <person name="Riley R."/>
            <person name="Ohm R."/>
            <person name="Sun H."/>
            <person name="Tunlid A."/>
            <person name="Henrissat B."/>
            <person name="Grigoriev I.V."/>
            <person name="Hibbett D.S."/>
            <person name="Martin F."/>
        </authorList>
    </citation>
    <scope>NUCLEOTIDE SEQUENCE [LARGE SCALE GENOMIC DNA]</scope>
    <source>
        <strain evidence="2">LaAM-08-1</strain>
    </source>
</reference>
<dbReference type="AlphaFoldDB" id="A0A0C9X0V3"/>
<gene>
    <name evidence="1" type="ORF">K443DRAFT_686901</name>
</gene>
<dbReference type="EMBL" id="KN839258">
    <property type="protein sequence ID" value="KIJ90187.1"/>
    <property type="molecule type" value="Genomic_DNA"/>
</dbReference>
<name>A0A0C9X0V3_9AGAR</name>